<evidence type="ECO:0000256" key="9">
    <source>
        <dbReference type="ARBA" id="ARBA00030757"/>
    </source>
</evidence>
<keyword evidence="5" id="KW-0963">Cytoplasm</keyword>
<evidence type="ECO:0000256" key="2">
    <source>
        <dbReference type="ARBA" id="ARBA00005369"/>
    </source>
</evidence>
<evidence type="ECO:0000313" key="13">
    <source>
        <dbReference type="EMBL" id="MDI5973998.1"/>
    </source>
</evidence>
<accession>A0AA90H4J9</accession>
<dbReference type="EMBL" id="JABXJJ020000057">
    <property type="protein sequence ID" value="MDI5973998.1"/>
    <property type="molecule type" value="Genomic_DNA"/>
</dbReference>
<reference evidence="13" key="1">
    <citation type="submission" date="2023-05" db="EMBL/GenBank/DDBJ databases">
        <title>Streptantibioticus silvisoli sp. nov., acidotolerant actinomycetes 1 from pine litter.</title>
        <authorList>
            <person name="Swiecimska M."/>
            <person name="Golinska P."/>
            <person name="Sangal V."/>
            <person name="Wachnowicz B."/>
            <person name="Goodfellow M."/>
        </authorList>
    </citation>
    <scope>NUCLEOTIDE SEQUENCE</scope>
    <source>
        <strain evidence="13">SL13</strain>
    </source>
</reference>
<dbReference type="RefSeq" id="WP_271318492.1">
    <property type="nucleotide sequence ID" value="NZ_JABXJJ020000057.1"/>
</dbReference>
<evidence type="ECO:0000256" key="6">
    <source>
        <dbReference type="ARBA" id="ARBA00022603"/>
    </source>
</evidence>
<dbReference type="PANTHER" id="PTHR11579:SF0">
    <property type="entry name" value="PROTEIN-L-ISOASPARTATE(D-ASPARTATE) O-METHYLTRANSFERASE"/>
    <property type="match status" value="1"/>
</dbReference>
<dbReference type="InterPro" id="IPR029063">
    <property type="entry name" value="SAM-dependent_MTases_sf"/>
</dbReference>
<organism evidence="13">
    <name type="scientific">Streptantibioticus silvisoli</name>
    <dbReference type="NCBI Taxonomy" id="2705255"/>
    <lineage>
        <taxon>Bacteria</taxon>
        <taxon>Bacillati</taxon>
        <taxon>Actinomycetota</taxon>
        <taxon>Actinomycetes</taxon>
        <taxon>Kitasatosporales</taxon>
        <taxon>Streptomycetaceae</taxon>
        <taxon>Streptantibioticus</taxon>
    </lineage>
</organism>
<dbReference type="Pfam" id="PF01135">
    <property type="entry name" value="PCMT"/>
    <property type="match status" value="1"/>
</dbReference>
<comment type="similarity">
    <text evidence="2">Belongs to the methyltransferase superfamily. L-isoaspartyl/D-aspartyl protein methyltransferase family.</text>
</comment>
<evidence type="ECO:0000256" key="8">
    <source>
        <dbReference type="ARBA" id="ARBA00022691"/>
    </source>
</evidence>
<dbReference type="EC" id="2.1.1.77" evidence="3"/>
<evidence type="ECO:0000256" key="7">
    <source>
        <dbReference type="ARBA" id="ARBA00022679"/>
    </source>
</evidence>
<dbReference type="Gene3D" id="3.40.50.150">
    <property type="entry name" value="Vaccinia Virus protein VP39"/>
    <property type="match status" value="1"/>
</dbReference>
<evidence type="ECO:0000256" key="10">
    <source>
        <dbReference type="ARBA" id="ARBA00031323"/>
    </source>
</evidence>
<comment type="subcellular location">
    <subcellularLocation>
        <location evidence="1">Cytoplasm</location>
    </subcellularLocation>
</comment>
<dbReference type="InterPro" id="IPR000682">
    <property type="entry name" value="PCMT"/>
</dbReference>
<feature type="region of interest" description="Disordered" evidence="12">
    <location>
        <begin position="1"/>
        <end position="25"/>
    </location>
</feature>
<dbReference type="SUPFAM" id="SSF53335">
    <property type="entry name" value="S-adenosyl-L-methionine-dependent methyltransferases"/>
    <property type="match status" value="1"/>
</dbReference>
<feature type="compositionally biased region" description="Polar residues" evidence="12">
    <location>
        <begin position="1"/>
        <end position="10"/>
    </location>
</feature>
<comment type="caution">
    <text evidence="13">The sequence shown here is derived from an EMBL/GenBank/DDBJ whole genome shotgun (WGS) entry which is preliminary data.</text>
</comment>
<evidence type="ECO:0000256" key="4">
    <source>
        <dbReference type="ARBA" id="ARBA00013346"/>
    </source>
</evidence>
<evidence type="ECO:0000256" key="11">
    <source>
        <dbReference type="ARBA" id="ARBA00031350"/>
    </source>
</evidence>
<evidence type="ECO:0000256" key="12">
    <source>
        <dbReference type="SAM" id="MobiDB-lite"/>
    </source>
</evidence>
<dbReference type="CDD" id="cd02440">
    <property type="entry name" value="AdoMet_MTases"/>
    <property type="match status" value="1"/>
</dbReference>
<dbReference type="PANTHER" id="PTHR11579">
    <property type="entry name" value="PROTEIN-L-ISOASPARTATE O-METHYLTRANSFERASE"/>
    <property type="match status" value="1"/>
</dbReference>
<dbReference type="GO" id="GO:0004719">
    <property type="term" value="F:protein-L-isoaspartate (D-aspartate) O-methyltransferase activity"/>
    <property type="evidence" value="ECO:0007669"/>
    <property type="project" value="UniProtKB-EC"/>
</dbReference>
<dbReference type="AlphaFoldDB" id="A0AA90H4J9"/>
<evidence type="ECO:0000256" key="5">
    <source>
        <dbReference type="ARBA" id="ARBA00022490"/>
    </source>
</evidence>
<sequence>MPTAVVTQWSDGHGDGTGPGDWPTSSASLPSLVAGMLGDLDPRPGDRVLEIGTGTGWNAALLARRLGPDHVTTIELDRTVADKAAARLTAAGSPPRVVVGDGAHGCPDTAPHDGVLATCSVTSIPPAWLEQTRPGGRIVAPYSPLLAGGRIVRLTVSSPTRAEGRFVRPSAFMRLRGHRYSGTPADRYMNGDWPAGADRSWTRLDPADALRYDWAAALAVGLTLPDLYQRRTAYGDGWTWWLFDTAVTSWATVDAIPDTERYDVRQHGPRRLWDEIENAWDQWQKAGWPGVERYGLTVDGTTHTAWLDTPDNPLHH</sequence>
<protein>
    <recommendedName>
        <fullName evidence="4">Protein-L-isoaspartate O-methyltransferase</fullName>
        <ecNumber evidence="3">2.1.1.77</ecNumber>
    </recommendedName>
    <alternativeName>
        <fullName evidence="11">L-isoaspartyl protein carboxyl methyltransferase</fullName>
    </alternativeName>
    <alternativeName>
        <fullName evidence="9">Protein L-isoaspartyl methyltransferase</fullName>
    </alternativeName>
    <alternativeName>
        <fullName evidence="10">Protein-beta-aspartate methyltransferase</fullName>
    </alternativeName>
</protein>
<keyword evidence="6 13" id="KW-0489">Methyltransferase</keyword>
<name>A0AA90H4J9_9ACTN</name>
<evidence type="ECO:0000256" key="3">
    <source>
        <dbReference type="ARBA" id="ARBA00011890"/>
    </source>
</evidence>
<dbReference type="GO" id="GO:0032259">
    <property type="term" value="P:methylation"/>
    <property type="evidence" value="ECO:0007669"/>
    <property type="project" value="UniProtKB-KW"/>
</dbReference>
<keyword evidence="7" id="KW-0808">Transferase</keyword>
<dbReference type="GO" id="GO:0005737">
    <property type="term" value="C:cytoplasm"/>
    <property type="evidence" value="ECO:0007669"/>
    <property type="project" value="UniProtKB-SubCell"/>
</dbReference>
<proteinExistence type="inferred from homology"/>
<keyword evidence="8" id="KW-0949">S-adenosyl-L-methionine</keyword>
<gene>
    <name evidence="13" type="ORF">POF50_032435</name>
</gene>
<evidence type="ECO:0000256" key="1">
    <source>
        <dbReference type="ARBA" id="ARBA00004496"/>
    </source>
</evidence>